<dbReference type="Pfam" id="PF00725">
    <property type="entry name" value="3HCDH"/>
    <property type="match status" value="1"/>
</dbReference>
<feature type="domain" description="3-hydroxyacyl-CoA dehydrogenase NAD binding" evidence="4">
    <location>
        <begin position="4"/>
        <end position="182"/>
    </location>
</feature>
<feature type="domain" description="3-hydroxyacyl-CoA dehydrogenase C-terminal" evidence="3">
    <location>
        <begin position="187"/>
        <end position="285"/>
    </location>
</feature>
<protein>
    <submittedName>
        <fullName evidence="5">3-hydroxybutyryl-CoA dehydrogenase</fullName>
    </submittedName>
</protein>
<dbReference type="EMBL" id="FOSQ01000011">
    <property type="protein sequence ID" value="SFK93049.1"/>
    <property type="molecule type" value="Genomic_DNA"/>
</dbReference>
<dbReference type="InterPro" id="IPR036291">
    <property type="entry name" value="NAD(P)-bd_dom_sf"/>
</dbReference>
<dbReference type="PIRSF" id="PIRSF000105">
    <property type="entry name" value="HCDH"/>
    <property type="match status" value="1"/>
</dbReference>
<dbReference type="Pfam" id="PF02737">
    <property type="entry name" value="3HCDH_N"/>
    <property type="match status" value="1"/>
</dbReference>
<keyword evidence="1" id="KW-0560">Oxidoreductase</keyword>
<dbReference type="Gene3D" id="1.10.1040.10">
    <property type="entry name" value="N-(1-d-carboxylethyl)-l-norvaline Dehydrogenase, domain 2"/>
    <property type="match status" value="1"/>
</dbReference>
<evidence type="ECO:0000256" key="1">
    <source>
        <dbReference type="ARBA" id="ARBA00023002"/>
    </source>
</evidence>
<dbReference type="RefSeq" id="WP_092962118.1">
    <property type="nucleotide sequence ID" value="NZ_FOSQ01000011.1"/>
</dbReference>
<organism evidence="5 6">
    <name type="scientific">Falsiroseomonas stagni DSM 19981</name>
    <dbReference type="NCBI Taxonomy" id="1123062"/>
    <lineage>
        <taxon>Bacteria</taxon>
        <taxon>Pseudomonadati</taxon>
        <taxon>Pseudomonadota</taxon>
        <taxon>Alphaproteobacteria</taxon>
        <taxon>Acetobacterales</taxon>
        <taxon>Roseomonadaceae</taxon>
        <taxon>Falsiroseomonas</taxon>
    </lineage>
</organism>
<dbReference type="SUPFAM" id="SSF48179">
    <property type="entry name" value="6-phosphogluconate dehydrogenase C-terminal domain-like"/>
    <property type="match status" value="1"/>
</dbReference>
<gene>
    <name evidence="5" type="ORF">SAMN02745775_11125</name>
</gene>
<dbReference type="STRING" id="1123062.SAMN02745775_11125"/>
<dbReference type="InterPro" id="IPR006176">
    <property type="entry name" value="3-OHacyl-CoA_DH_NAD-bd"/>
</dbReference>
<proteinExistence type="predicted"/>
<dbReference type="Gene3D" id="3.40.50.720">
    <property type="entry name" value="NAD(P)-binding Rossmann-like Domain"/>
    <property type="match status" value="1"/>
</dbReference>
<evidence type="ECO:0000256" key="2">
    <source>
        <dbReference type="PIRSR" id="PIRSR000105-1"/>
    </source>
</evidence>
<dbReference type="Proteomes" id="UP000199473">
    <property type="component" value="Unassembled WGS sequence"/>
</dbReference>
<evidence type="ECO:0000313" key="6">
    <source>
        <dbReference type="Proteomes" id="UP000199473"/>
    </source>
</evidence>
<sequence>MGIKVAVIGAGTMGHALALVYALGGHEVRLTDSAMATLDKAGPLMETALATLVQAGEAPAERDAEWLHAKVTRLPTLAETVEGADLIVEAIIEKPDAKRVLFDQIDAVAPMDAIIASNTSYLDPFPLIPARRQQRAIIMHWYTPPYLVDLVDIVGGPECDPACVAFARELCLAMGKAPVVMRRFVPGYIANRVQSAIGLEIQKLLDDGVATAEEIDTAIIEGIALRLPILGMLAKADFTGLPFMQASLSNRMYEPPPVRGKCEAVDALVAEGRTGVMAGAGFYDWGGQDPAALFEARDRRLMELKRAIRRIGTMAGQGRSA</sequence>
<reference evidence="5 6" key="1">
    <citation type="submission" date="2016-10" db="EMBL/GenBank/DDBJ databases">
        <authorList>
            <person name="de Groot N.N."/>
        </authorList>
    </citation>
    <scope>NUCLEOTIDE SEQUENCE [LARGE SCALE GENOMIC DNA]</scope>
    <source>
        <strain evidence="5 6">DSM 19981</strain>
    </source>
</reference>
<dbReference type="SUPFAM" id="SSF51735">
    <property type="entry name" value="NAD(P)-binding Rossmann-fold domains"/>
    <property type="match status" value="1"/>
</dbReference>
<dbReference type="PANTHER" id="PTHR48075:SF5">
    <property type="entry name" value="3-HYDROXYBUTYRYL-COA DEHYDROGENASE"/>
    <property type="match status" value="1"/>
</dbReference>
<dbReference type="GO" id="GO:0006631">
    <property type="term" value="P:fatty acid metabolic process"/>
    <property type="evidence" value="ECO:0007669"/>
    <property type="project" value="InterPro"/>
</dbReference>
<dbReference type="InterPro" id="IPR013328">
    <property type="entry name" value="6PGD_dom2"/>
</dbReference>
<evidence type="ECO:0000259" key="3">
    <source>
        <dbReference type="Pfam" id="PF00725"/>
    </source>
</evidence>
<evidence type="ECO:0000259" key="4">
    <source>
        <dbReference type="Pfam" id="PF02737"/>
    </source>
</evidence>
<dbReference type="InterPro" id="IPR022694">
    <property type="entry name" value="3-OHacyl-CoA_DH"/>
</dbReference>
<dbReference type="AlphaFoldDB" id="A0A1I4DJF3"/>
<dbReference type="InterPro" id="IPR006108">
    <property type="entry name" value="3HC_DH_C"/>
</dbReference>
<dbReference type="GO" id="GO:0070403">
    <property type="term" value="F:NAD+ binding"/>
    <property type="evidence" value="ECO:0007669"/>
    <property type="project" value="InterPro"/>
</dbReference>
<dbReference type="PANTHER" id="PTHR48075">
    <property type="entry name" value="3-HYDROXYACYL-COA DEHYDROGENASE FAMILY PROTEIN"/>
    <property type="match status" value="1"/>
</dbReference>
<dbReference type="InterPro" id="IPR008927">
    <property type="entry name" value="6-PGluconate_DH-like_C_sf"/>
</dbReference>
<keyword evidence="6" id="KW-1185">Reference proteome</keyword>
<name>A0A1I4DJF3_9PROT</name>
<accession>A0A1I4DJF3</accession>
<feature type="site" description="Important for catalytic activity" evidence="2">
    <location>
        <position position="140"/>
    </location>
</feature>
<dbReference type="OrthoDB" id="9803287at2"/>
<dbReference type="GO" id="GO:0016616">
    <property type="term" value="F:oxidoreductase activity, acting on the CH-OH group of donors, NAD or NADP as acceptor"/>
    <property type="evidence" value="ECO:0007669"/>
    <property type="project" value="InterPro"/>
</dbReference>
<evidence type="ECO:0000313" key="5">
    <source>
        <dbReference type="EMBL" id="SFK93049.1"/>
    </source>
</evidence>